<evidence type="ECO:0000313" key="1">
    <source>
        <dbReference type="EMBL" id="KAF5310142.1"/>
    </source>
</evidence>
<proteinExistence type="predicted"/>
<comment type="caution">
    <text evidence="1">The sequence shown here is derived from an EMBL/GenBank/DDBJ whole genome shotgun (WGS) entry which is preliminary data.</text>
</comment>
<dbReference type="AlphaFoldDB" id="A0A8H5ASF7"/>
<gene>
    <name evidence="1" type="ORF">D9619_010578</name>
</gene>
<evidence type="ECO:0000313" key="2">
    <source>
        <dbReference type="Proteomes" id="UP000567179"/>
    </source>
</evidence>
<protein>
    <submittedName>
        <fullName evidence="1">Uncharacterized protein</fullName>
    </submittedName>
</protein>
<dbReference type="EMBL" id="JAACJJ010000058">
    <property type="protein sequence ID" value="KAF5310142.1"/>
    <property type="molecule type" value="Genomic_DNA"/>
</dbReference>
<keyword evidence="2" id="KW-1185">Reference proteome</keyword>
<reference evidence="1 2" key="1">
    <citation type="journal article" date="2020" name="ISME J.">
        <title>Uncovering the hidden diversity of litter-decomposition mechanisms in mushroom-forming fungi.</title>
        <authorList>
            <person name="Floudas D."/>
            <person name="Bentzer J."/>
            <person name="Ahren D."/>
            <person name="Johansson T."/>
            <person name="Persson P."/>
            <person name="Tunlid A."/>
        </authorList>
    </citation>
    <scope>NUCLEOTIDE SEQUENCE [LARGE SCALE GENOMIC DNA]</scope>
    <source>
        <strain evidence="1 2">CBS 101986</strain>
    </source>
</reference>
<dbReference type="Proteomes" id="UP000567179">
    <property type="component" value="Unassembled WGS sequence"/>
</dbReference>
<organism evidence="1 2">
    <name type="scientific">Psilocybe cf. subviscida</name>
    <dbReference type="NCBI Taxonomy" id="2480587"/>
    <lineage>
        <taxon>Eukaryota</taxon>
        <taxon>Fungi</taxon>
        <taxon>Dikarya</taxon>
        <taxon>Basidiomycota</taxon>
        <taxon>Agaricomycotina</taxon>
        <taxon>Agaricomycetes</taxon>
        <taxon>Agaricomycetidae</taxon>
        <taxon>Agaricales</taxon>
        <taxon>Agaricineae</taxon>
        <taxon>Strophariaceae</taxon>
        <taxon>Psilocybe</taxon>
    </lineage>
</organism>
<accession>A0A8H5ASF7</accession>
<sequence length="307" mass="34320">MPFLEDLLFGFDDLHLNSPSILPESLQMACLRRLEINSGHPSVIRGFLLSTIFPQIQKVYIHCSSPNNSDLNDYSAAINASLSLIAKGDFGRLDHAEFDSNRFMMSQLSPADRKSGRTLEFFCPHTTHGRLVLDAMAGISALPCDRASDFVLVACHARLSSQNLTDLFGRLPRLESLRAPICSEVIDSLKIPPLHPSDLPIPFPRLQKITLDEAGISYDLYSSLIEELSNSLMTRREHGSGVKELCLNLELTKQQAESLQPAVVDLDFWGIRMSRAATLIASLDLYDLTDTDTDDEEFEEHWLVDDD</sequence>
<name>A0A8H5ASF7_9AGAR</name>